<keyword evidence="6" id="KW-1015">Disulfide bond</keyword>
<dbReference type="RefSeq" id="XP_029360846.1">
    <property type="nucleotide sequence ID" value="XM_029504986.1"/>
</dbReference>
<comment type="subcellular location">
    <subcellularLocation>
        <location evidence="1">Membrane</location>
        <topology evidence="1">Single-pass type I membrane protein</topology>
    </subcellularLocation>
</comment>
<dbReference type="PANTHER" id="PTHR23037">
    <property type="entry name" value="CYTOKINE RECEPTOR"/>
    <property type="match status" value="1"/>
</dbReference>
<keyword evidence="8" id="KW-0325">Glycoprotein</keyword>
<keyword evidence="7" id="KW-0675">Receptor</keyword>
<dbReference type="OMA" id="QCQTSYV"/>
<name>A0A665UET5_ECHNA</name>
<evidence type="ECO:0000256" key="5">
    <source>
        <dbReference type="ARBA" id="ARBA00023136"/>
    </source>
</evidence>
<organism evidence="12 13">
    <name type="scientific">Echeneis naucrates</name>
    <name type="common">Live sharksucker</name>
    <dbReference type="NCBI Taxonomy" id="173247"/>
    <lineage>
        <taxon>Eukaryota</taxon>
        <taxon>Metazoa</taxon>
        <taxon>Chordata</taxon>
        <taxon>Craniata</taxon>
        <taxon>Vertebrata</taxon>
        <taxon>Euteleostomi</taxon>
        <taxon>Actinopterygii</taxon>
        <taxon>Neopterygii</taxon>
        <taxon>Teleostei</taxon>
        <taxon>Neoteleostei</taxon>
        <taxon>Acanthomorphata</taxon>
        <taxon>Carangaria</taxon>
        <taxon>Carangiformes</taxon>
        <taxon>Echeneidae</taxon>
        <taxon>Echeneis</taxon>
    </lineage>
</organism>
<accession>A0A665UET5</accession>
<feature type="transmembrane region" description="Helical" evidence="9">
    <location>
        <begin position="241"/>
        <end position="260"/>
    </location>
</feature>
<dbReference type="GO" id="GO:0004896">
    <property type="term" value="F:cytokine receptor activity"/>
    <property type="evidence" value="ECO:0007669"/>
    <property type="project" value="InterPro"/>
</dbReference>
<proteinExistence type="predicted"/>
<dbReference type="InterPro" id="IPR036116">
    <property type="entry name" value="FN3_sf"/>
</dbReference>
<dbReference type="PROSITE" id="PS51257">
    <property type="entry name" value="PROKAR_LIPOPROTEIN"/>
    <property type="match status" value="1"/>
</dbReference>
<evidence type="ECO:0000256" key="8">
    <source>
        <dbReference type="ARBA" id="ARBA00023180"/>
    </source>
</evidence>
<evidence type="ECO:0000256" key="1">
    <source>
        <dbReference type="ARBA" id="ARBA00004479"/>
    </source>
</evidence>
<keyword evidence="3 10" id="KW-0732">Signal</keyword>
<dbReference type="Ensembl" id="ENSENLT00000018246.1">
    <property type="protein sequence ID" value="ENSENLP00000017609.1"/>
    <property type="gene ID" value="ENSENLG00000008083.1"/>
</dbReference>
<dbReference type="InParanoid" id="A0A665UET5"/>
<evidence type="ECO:0000256" key="3">
    <source>
        <dbReference type="ARBA" id="ARBA00022729"/>
    </source>
</evidence>
<sequence>MKRPGLLLVCLWSSIFTAASCFRVDGYSCATAYWNQITCVLNITDNLVGPSNTNYSLTFCHFCRTQGCVNTTCPLVRTNNTYRCDCKVMESNFMDLDKFSIHLCDGFACHSLAKIFKPAKNIRLTPPSDVEVQEGAEGFNITWKSEYDNHDYLKRQLDYELLLQKSQSSWSQTLKLSATFGSIPRSDLVAHGAYCIKVRSRPAEYRKAYNGTWSEWSPMTCWQVKTQEEQDSLSLILTKSLTPVGLLLVGLLLIVLFSPASRMKIKTLSHTPSPAHFFQPLFQQHESNLQEWFTPQGKFALIYKTEEPPMTCDIMVVPKPIPKDPEENQDVFSLSVTPLTFSQSPSSYVGLPELHEAPPPVTMSFCPGNTSYTQLPCSVWDFAIKEAQVTPGPPETLSEISRADSGCSCEDLTEDPECSLPNSPVDESSPPCFRNDYCILNKTADGVVPVLVSK</sequence>
<dbReference type="PROSITE" id="PS50853">
    <property type="entry name" value="FN3"/>
    <property type="match status" value="1"/>
</dbReference>
<protein>
    <submittedName>
        <fullName evidence="12">Interleukin-21 receptor-like</fullName>
    </submittedName>
</protein>
<feature type="domain" description="Fibronectin type-III" evidence="11">
    <location>
        <begin position="126"/>
        <end position="224"/>
    </location>
</feature>
<dbReference type="InterPro" id="IPR003531">
    <property type="entry name" value="Hempt_rcpt_S_F1_CS"/>
</dbReference>
<evidence type="ECO:0000256" key="7">
    <source>
        <dbReference type="ARBA" id="ARBA00023170"/>
    </source>
</evidence>
<keyword evidence="5 9" id="KW-0472">Membrane</keyword>
<reference evidence="12" key="1">
    <citation type="submission" date="2021-04" db="EMBL/GenBank/DDBJ databases">
        <authorList>
            <consortium name="Wellcome Sanger Institute Data Sharing"/>
        </authorList>
    </citation>
    <scope>NUCLEOTIDE SEQUENCE [LARGE SCALE GENOMIC DNA]</scope>
</reference>
<keyword evidence="13" id="KW-1185">Reference proteome</keyword>
<evidence type="ECO:0000313" key="13">
    <source>
        <dbReference type="Proteomes" id="UP000472264"/>
    </source>
</evidence>
<dbReference type="OrthoDB" id="8897483at2759"/>
<evidence type="ECO:0000256" key="9">
    <source>
        <dbReference type="SAM" id="Phobius"/>
    </source>
</evidence>
<feature type="signal peptide" evidence="10">
    <location>
        <begin position="1"/>
        <end position="21"/>
    </location>
</feature>
<dbReference type="InterPro" id="IPR003961">
    <property type="entry name" value="FN3_dom"/>
</dbReference>
<dbReference type="InterPro" id="IPR013783">
    <property type="entry name" value="Ig-like_fold"/>
</dbReference>
<dbReference type="SUPFAM" id="SSF49265">
    <property type="entry name" value="Fibronectin type III"/>
    <property type="match status" value="1"/>
</dbReference>
<feature type="chain" id="PRO_5025610197" evidence="10">
    <location>
        <begin position="22"/>
        <end position="454"/>
    </location>
</feature>
<evidence type="ECO:0000256" key="6">
    <source>
        <dbReference type="ARBA" id="ARBA00023157"/>
    </source>
</evidence>
<dbReference type="GeneID" id="115045353"/>
<dbReference type="PROSITE" id="PS01355">
    <property type="entry name" value="HEMATOPO_REC_S_F1"/>
    <property type="match status" value="1"/>
</dbReference>
<dbReference type="Proteomes" id="UP000472264">
    <property type="component" value="Chromosome 6"/>
</dbReference>
<evidence type="ECO:0000313" key="12">
    <source>
        <dbReference type="Ensembl" id="ENSENLP00000017609.1"/>
    </source>
</evidence>
<dbReference type="PANTHER" id="PTHR23037:SF35">
    <property type="entry name" value="FIBRONECTIN TYPE-III DOMAIN-CONTAINING PROTEIN"/>
    <property type="match status" value="1"/>
</dbReference>
<evidence type="ECO:0000256" key="4">
    <source>
        <dbReference type="ARBA" id="ARBA00022989"/>
    </source>
</evidence>
<evidence type="ECO:0000256" key="10">
    <source>
        <dbReference type="SAM" id="SignalP"/>
    </source>
</evidence>
<dbReference type="RefSeq" id="XP_029360845.1">
    <property type="nucleotide sequence ID" value="XM_029504985.1"/>
</dbReference>
<evidence type="ECO:0000256" key="2">
    <source>
        <dbReference type="ARBA" id="ARBA00022692"/>
    </source>
</evidence>
<reference evidence="12" key="3">
    <citation type="submission" date="2025-09" db="UniProtKB">
        <authorList>
            <consortium name="Ensembl"/>
        </authorList>
    </citation>
    <scope>IDENTIFICATION</scope>
</reference>
<keyword evidence="2 9" id="KW-0812">Transmembrane</keyword>
<keyword evidence="4 9" id="KW-1133">Transmembrane helix</keyword>
<dbReference type="Gene3D" id="2.60.40.10">
    <property type="entry name" value="Immunoglobulins"/>
    <property type="match status" value="1"/>
</dbReference>
<gene>
    <name evidence="12" type="primary">LOC115045353</name>
</gene>
<reference evidence="12" key="2">
    <citation type="submission" date="2025-08" db="UniProtKB">
        <authorList>
            <consortium name="Ensembl"/>
        </authorList>
    </citation>
    <scope>IDENTIFICATION</scope>
</reference>
<dbReference type="GO" id="GO:0009897">
    <property type="term" value="C:external side of plasma membrane"/>
    <property type="evidence" value="ECO:0007669"/>
    <property type="project" value="TreeGrafter"/>
</dbReference>
<evidence type="ECO:0000259" key="11">
    <source>
        <dbReference type="PROSITE" id="PS50853"/>
    </source>
</evidence>
<dbReference type="AlphaFoldDB" id="A0A665UET5"/>